<dbReference type="OrthoDB" id="66881at2759"/>
<evidence type="ECO:0000256" key="6">
    <source>
        <dbReference type="ARBA" id="ARBA00023002"/>
    </source>
</evidence>
<dbReference type="EMBL" id="CP059270">
    <property type="protein sequence ID" value="QLQ80309.1"/>
    <property type="molecule type" value="Genomic_DNA"/>
</dbReference>
<keyword evidence="3" id="KW-0285">Flavoprotein</keyword>
<comment type="cofactor">
    <cofactor evidence="1">
        <name>FAD</name>
        <dbReference type="ChEBI" id="CHEBI:57692"/>
    </cofactor>
</comment>
<dbReference type="Gene3D" id="3.50.50.60">
    <property type="entry name" value="FAD/NAD(P)-binding domain"/>
    <property type="match status" value="2"/>
</dbReference>
<proteinExistence type="inferred from homology"/>
<dbReference type="GO" id="GO:0004499">
    <property type="term" value="F:N,N-dimethylaniline monooxygenase activity"/>
    <property type="evidence" value="ECO:0007669"/>
    <property type="project" value="InterPro"/>
</dbReference>
<gene>
    <name evidence="7" type="ORF">HG537_0D03100</name>
</gene>
<keyword evidence="4" id="KW-0274">FAD</keyword>
<evidence type="ECO:0000256" key="1">
    <source>
        <dbReference type="ARBA" id="ARBA00001974"/>
    </source>
</evidence>
<dbReference type="FunFam" id="3.50.50.60:FF:000023">
    <property type="entry name" value="Dimethylaniline monooxygenase [N-oxide-forming]"/>
    <property type="match status" value="1"/>
</dbReference>
<dbReference type="GO" id="GO:0050661">
    <property type="term" value="F:NADP binding"/>
    <property type="evidence" value="ECO:0007669"/>
    <property type="project" value="InterPro"/>
</dbReference>
<organism evidence="7 8">
    <name type="scientific">Torulaspora globosa</name>
    <dbReference type="NCBI Taxonomy" id="48254"/>
    <lineage>
        <taxon>Eukaryota</taxon>
        <taxon>Fungi</taxon>
        <taxon>Dikarya</taxon>
        <taxon>Ascomycota</taxon>
        <taxon>Saccharomycotina</taxon>
        <taxon>Saccharomycetes</taxon>
        <taxon>Saccharomycetales</taxon>
        <taxon>Saccharomycetaceae</taxon>
        <taxon>Torulaspora</taxon>
    </lineage>
</organism>
<evidence type="ECO:0000256" key="2">
    <source>
        <dbReference type="ARBA" id="ARBA00009183"/>
    </source>
</evidence>
<evidence type="ECO:0000256" key="3">
    <source>
        <dbReference type="ARBA" id="ARBA00022630"/>
    </source>
</evidence>
<evidence type="ECO:0000313" key="8">
    <source>
        <dbReference type="Proteomes" id="UP000510647"/>
    </source>
</evidence>
<protein>
    <recommendedName>
        <fullName evidence="9">FAD/NAD(P)-binding domain-containing protein</fullName>
    </recommendedName>
</protein>
<dbReference type="PANTHER" id="PTHR23023">
    <property type="entry name" value="DIMETHYLANILINE MONOOXYGENASE"/>
    <property type="match status" value="1"/>
</dbReference>
<dbReference type="InterPro" id="IPR050346">
    <property type="entry name" value="FMO-like"/>
</dbReference>
<evidence type="ECO:0000256" key="5">
    <source>
        <dbReference type="ARBA" id="ARBA00022857"/>
    </source>
</evidence>
<dbReference type="Proteomes" id="UP000510647">
    <property type="component" value="Chromosome 4"/>
</dbReference>
<reference evidence="7 8" key="1">
    <citation type="submission" date="2020-06" db="EMBL/GenBank/DDBJ databases">
        <title>The yeast mating-type switching endonuclease HO is a domesticated member of an unorthodox homing genetic element family.</title>
        <authorList>
            <person name="Coughlan A.Y."/>
            <person name="Lombardi L."/>
            <person name="Braun-Galleani S."/>
            <person name="Martos A.R."/>
            <person name="Galeote V."/>
            <person name="Bigey F."/>
            <person name="Dequin S."/>
            <person name="Byrne K.P."/>
            <person name="Wolfe K.H."/>
        </authorList>
    </citation>
    <scope>NUCLEOTIDE SEQUENCE [LARGE SCALE GENOMIC DNA]</scope>
    <source>
        <strain evidence="7 8">CBS2947</strain>
    </source>
</reference>
<keyword evidence="5" id="KW-0521">NADP</keyword>
<dbReference type="GO" id="GO:0050660">
    <property type="term" value="F:flavin adenine dinucleotide binding"/>
    <property type="evidence" value="ECO:0007669"/>
    <property type="project" value="InterPro"/>
</dbReference>
<comment type="similarity">
    <text evidence="2">Belongs to the FMO family.</text>
</comment>
<evidence type="ECO:0008006" key="9">
    <source>
        <dbReference type="Google" id="ProtNLM"/>
    </source>
</evidence>
<dbReference type="AlphaFoldDB" id="A0A7H9HSM4"/>
<dbReference type="SUPFAM" id="SSF51905">
    <property type="entry name" value="FAD/NAD(P)-binding domain"/>
    <property type="match status" value="1"/>
</dbReference>
<dbReference type="InterPro" id="IPR036188">
    <property type="entry name" value="FAD/NAD-bd_sf"/>
</dbReference>
<keyword evidence="8" id="KW-1185">Reference proteome</keyword>
<keyword evidence="6" id="KW-0560">Oxidoreductase</keyword>
<dbReference type="InterPro" id="IPR020946">
    <property type="entry name" value="Flavin_mOase-like"/>
</dbReference>
<sequence>MVSKRLGMIRKVAVIGGGPAGLTTVYNFVKVNNDSELPVECVGFEAKCTLGGVWSDTPGSNLDRHPMIFEKLGSLRDERLAADPRALFYEGTPLAGIDGQKIDLSGLAGSSCSRPVKLARNSELIRDGIYFSEKTGLYDDFMSNVPEDLMRYEDDINDYDQDVCERNSKIAPLTDLPTIKYHLNNFISTNDLEGYYRMNTSVEYVDRTSDSKWMVVAKRSVPENDYDEWYIEYFDAVVVANGHFQIPYIPFYMSKPEGKGTDETAIHHFNQKYPGTLIHVKDIDIWYRKVLPGLEKTSQYRRIVIVGKSFSCMDVLKRIIHLKKSINLEICISTDMPPMPENTANPFYWFDEWLAETQKVMVKPQITEFVSQSAVPSLRFADGSEIDGVDYVIFATGYLYGFPFLSSRLLNECRISITPDPRNADDQPSNISRVSGLYLHTFSIAEPTLTFPGVSSNANFQSFHISAKAIVGAYHRFNTLFHQRKPTDAPYYDSIWRQILPSLQDQLAWSKERLAKTGNTGAYHFYYPLPLLIEGWEKPCEAIFPFGQDAKNFFPPNAPQLSADGIAKLRDIFLEVMNQ</sequence>
<name>A0A7H9HSM4_9SACH</name>
<evidence type="ECO:0000313" key="7">
    <source>
        <dbReference type="EMBL" id="QLQ80309.1"/>
    </source>
</evidence>
<dbReference type="Pfam" id="PF00743">
    <property type="entry name" value="FMO-like"/>
    <property type="match status" value="1"/>
</dbReference>
<evidence type="ECO:0000256" key="4">
    <source>
        <dbReference type="ARBA" id="ARBA00022827"/>
    </source>
</evidence>
<accession>A0A7H9HSM4</accession>